<comment type="caution">
    <text evidence="1">The sequence shown here is derived from an EMBL/GenBank/DDBJ whole genome shotgun (WGS) entry which is preliminary data.</text>
</comment>
<organism evidence="1 2">
    <name type="scientific">Lutimaribacter marinistellae</name>
    <dbReference type="NCBI Taxonomy" id="1820329"/>
    <lineage>
        <taxon>Bacteria</taxon>
        <taxon>Pseudomonadati</taxon>
        <taxon>Pseudomonadota</taxon>
        <taxon>Alphaproteobacteria</taxon>
        <taxon>Rhodobacterales</taxon>
        <taxon>Roseobacteraceae</taxon>
        <taxon>Lutimaribacter</taxon>
    </lineage>
</organism>
<evidence type="ECO:0000313" key="1">
    <source>
        <dbReference type="EMBL" id="MFC3612231.1"/>
    </source>
</evidence>
<protein>
    <recommendedName>
        <fullName evidence="3">Chaperone modulatory protein CbpM</fullName>
    </recommendedName>
</protein>
<evidence type="ECO:0008006" key="3">
    <source>
        <dbReference type="Google" id="ProtNLM"/>
    </source>
</evidence>
<keyword evidence="2" id="KW-1185">Reference proteome</keyword>
<dbReference type="RefSeq" id="WP_386733421.1">
    <property type="nucleotide sequence ID" value="NZ_JBHRXI010000001.1"/>
</dbReference>
<dbReference type="Gene3D" id="1.10.1660.10">
    <property type="match status" value="1"/>
</dbReference>
<sequence length="113" mass="12768">MTRLYSEEEVIARVSALTPGRLVAYREARIVVPMTAERGEVYEGLDLARLELACELNDHYEAEAEAIGLMISLIDQLHGVRAELRALMHALEHQPEDVRRRVADVIRKARFGG</sequence>
<dbReference type="EMBL" id="JBHRXI010000001">
    <property type="protein sequence ID" value="MFC3612231.1"/>
    <property type="molecule type" value="Genomic_DNA"/>
</dbReference>
<name>A0ABV7TAF4_9RHOB</name>
<evidence type="ECO:0000313" key="2">
    <source>
        <dbReference type="Proteomes" id="UP001595629"/>
    </source>
</evidence>
<proteinExistence type="predicted"/>
<dbReference type="Proteomes" id="UP001595629">
    <property type="component" value="Unassembled WGS sequence"/>
</dbReference>
<accession>A0ABV7TAF4</accession>
<reference evidence="2" key="1">
    <citation type="journal article" date="2019" name="Int. J. Syst. Evol. Microbiol.">
        <title>The Global Catalogue of Microorganisms (GCM) 10K type strain sequencing project: providing services to taxonomists for standard genome sequencing and annotation.</title>
        <authorList>
            <consortium name="The Broad Institute Genomics Platform"/>
            <consortium name="The Broad Institute Genome Sequencing Center for Infectious Disease"/>
            <person name="Wu L."/>
            <person name="Ma J."/>
        </authorList>
    </citation>
    <scope>NUCLEOTIDE SEQUENCE [LARGE SCALE GENOMIC DNA]</scope>
    <source>
        <strain evidence="2">KCTC 42911</strain>
    </source>
</reference>
<gene>
    <name evidence="1" type="ORF">ACFORG_00540</name>
</gene>